<evidence type="ECO:0000256" key="5">
    <source>
        <dbReference type="ARBA" id="ARBA00022840"/>
    </source>
</evidence>
<dbReference type="PANTHER" id="PTHR24058:SF17">
    <property type="entry name" value="HOMEODOMAIN INTERACTING PROTEIN KINASE, ISOFORM D"/>
    <property type="match status" value="1"/>
</dbReference>
<dbReference type="Pfam" id="PF00069">
    <property type="entry name" value="Pkinase"/>
    <property type="match status" value="1"/>
</dbReference>
<dbReference type="Gene3D" id="1.10.510.10">
    <property type="entry name" value="Transferase(Phosphotransferase) domain 1"/>
    <property type="match status" value="1"/>
</dbReference>
<evidence type="ECO:0000259" key="7">
    <source>
        <dbReference type="PROSITE" id="PS50011"/>
    </source>
</evidence>
<dbReference type="OrthoDB" id="9332038at2759"/>
<evidence type="ECO:0000256" key="4">
    <source>
        <dbReference type="ARBA" id="ARBA00022777"/>
    </source>
</evidence>
<keyword evidence="1" id="KW-0723">Serine/threonine-protein kinase</keyword>
<dbReference type="GO" id="GO:0004674">
    <property type="term" value="F:protein serine/threonine kinase activity"/>
    <property type="evidence" value="ECO:0007669"/>
    <property type="project" value="UniProtKB-KW"/>
</dbReference>
<keyword evidence="9" id="KW-1185">Reference proteome</keyword>
<dbReference type="EMBL" id="MLAK01000303">
    <property type="protein sequence ID" value="OHT14886.1"/>
    <property type="molecule type" value="Genomic_DNA"/>
</dbReference>
<dbReference type="SUPFAM" id="SSF56112">
    <property type="entry name" value="Protein kinase-like (PK-like)"/>
    <property type="match status" value="1"/>
</dbReference>
<organism evidence="8 9">
    <name type="scientific">Tritrichomonas foetus</name>
    <dbReference type="NCBI Taxonomy" id="1144522"/>
    <lineage>
        <taxon>Eukaryota</taxon>
        <taxon>Metamonada</taxon>
        <taxon>Parabasalia</taxon>
        <taxon>Tritrichomonadida</taxon>
        <taxon>Tritrichomonadidae</taxon>
        <taxon>Tritrichomonas</taxon>
    </lineage>
</organism>
<dbReference type="VEuPathDB" id="TrichDB:TRFO_14670"/>
<evidence type="ECO:0000256" key="3">
    <source>
        <dbReference type="ARBA" id="ARBA00022741"/>
    </source>
</evidence>
<keyword evidence="2" id="KW-0808">Transferase</keyword>
<protein>
    <submittedName>
        <fullName evidence="8">CMGC family protein kinase</fullName>
    </submittedName>
</protein>
<comment type="caution">
    <text evidence="8">The sequence shown here is derived from an EMBL/GenBank/DDBJ whole genome shotgun (WGS) entry which is preliminary data.</text>
</comment>
<dbReference type="InterPro" id="IPR000719">
    <property type="entry name" value="Prot_kinase_dom"/>
</dbReference>
<dbReference type="GO" id="GO:0005737">
    <property type="term" value="C:cytoplasm"/>
    <property type="evidence" value="ECO:0007669"/>
    <property type="project" value="TreeGrafter"/>
</dbReference>
<dbReference type="InterPro" id="IPR011009">
    <property type="entry name" value="Kinase-like_dom_sf"/>
</dbReference>
<proteinExistence type="predicted"/>
<dbReference type="GeneID" id="94832658"/>
<dbReference type="AlphaFoldDB" id="A0A1J4KYV1"/>
<evidence type="ECO:0000256" key="1">
    <source>
        <dbReference type="ARBA" id="ARBA00022527"/>
    </source>
</evidence>
<accession>A0A1J4KYV1</accession>
<reference evidence="8" key="1">
    <citation type="submission" date="2016-10" db="EMBL/GenBank/DDBJ databases">
        <authorList>
            <person name="Benchimol M."/>
            <person name="Almeida L.G."/>
            <person name="Vasconcelos A.T."/>
            <person name="Perreira-Neves A."/>
            <person name="Rosa I.A."/>
            <person name="Tasca T."/>
            <person name="Bogo M.R."/>
            <person name="de Souza W."/>
        </authorList>
    </citation>
    <scope>NUCLEOTIDE SEQUENCE [LARGE SCALE GENOMIC DNA]</scope>
    <source>
        <strain evidence="8">K</strain>
    </source>
</reference>
<feature type="region of interest" description="Disordered" evidence="6">
    <location>
        <begin position="243"/>
        <end position="278"/>
    </location>
</feature>
<dbReference type="PROSITE" id="PS50011">
    <property type="entry name" value="PROTEIN_KINASE_DOM"/>
    <property type="match status" value="1"/>
</dbReference>
<dbReference type="RefSeq" id="XP_068368022.1">
    <property type="nucleotide sequence ID" value="XM_068497954.1"/>
</dbReference>
<keyword evidence="5" id="KW-0067">ATP-binding</keyword>
<gene>
    <name evidence="8" type="ORF">TRFO_14670</name>
</gene>
<dbReference type="Proteomes" id="UP000179807">
    <property type="component" value="Unassembled WGS sequence"/>
</dbReference>
<name>A0A1J4KYV1_9EUKA</name>
<dbReference type="InterPro" id="IPR050494">
    <property type="entry name" value="Ser_Thr_dual-spec_kinase"/>
</dbReference>
<evidence type="ECO:0000313" key="8">
    <source>
        <dbReference type="EMBL" id="OHT14886.1"/>
    </source>
</evidence>
<evidence type="ECO:0000256" key="2">
    <source>
        <dbReference type="ARBA" id="ARBA00022679"/>
    </source>
</evidence>
<keyword evidence="4 8" id="KW-0418">Kinase</keyword>
<dbReference type="GO" id="GO:0005524">
    <property type="term" value="F:ATP binding"/>
    <property type="evidence" value="ECO:0007669"/>
    <property type="project" value="UniProtKB-KW"/>
</dbReference>
<sequence length="322" mass="37312">MYFHSNTQIKNRCTHVDQSKFFKYVKTFTIFGHRCFIMEYLGKSCFDLLKDQNNIGFELKIIQNVLKSVLQTLSVFDTLQIIHCDVKPENILQNATNNQLYTLIDFGLCSIVKEQFITYIQSRFYRSPEVIFNDNITTKADIWSLGCVAGELFLGVPLFPCSSEVQLLYLMDMLVGPFPKEYVKRLKCRGQYFNSNLTLKSFKRLSIDSLEFFDEGHPFFIYNNLAMNVMRYDRTKTYTEEDPASEDSCLCPNQTHTDVQSSETGEGVNDDDNGGNSVISEKEMEQRQLFLDIMLKMLKLDPNERPNAETLLNHPFIQAKLD</sequence>
<dbReference type="SMART" id="SM00220">
    <property type="entry name" value="S_TKc"/>
    <property type="match status" value="1"/>
</dbReference>
<feature type="compositionally biased region" description="Polar residues" evidence="6">
    <location>
        <begin position="251"/>
        <end position="264"/>
    </location>
</feature>
<keyword evidence="3" id="KW-0547">Nucleotide-binding</keyword>
<evidence type="ECO:0000313" key="9">
    <source>
        <dbReference type="Proteomes" id="UP000179807"/>
    </source>
</evidence>
<evidence type="ECO:0000256" key="6">
    <source>
        <dbReference type="SAM" id="MobiDB-lite"/>
    </source>
</evidence>
<feature type="domain" description="Protein kinase" evidence="7">
    <location>
        <begin position="1"/>
        <end position="317"/>
    </location>
</feature>
<dbReference type="GO" id="GO:0004713">
    <property type="term" value="F:protein tyrosine kinase activity"/>
    <property type="evidence" value="ECO:0007669"/>
    <property type="project" value="TreeGrafter"/>
</dbReference>
<dbReference type="PANTHER" id="PTHR24058">
    <property type="entry name" value="DUAL SPECIFICITY PROTEIN KINASE"/>
    <property type="match status" value="1"/>
</dbReference>